<protein>
    <recommendedName>
        <fullName evidence="6">Dihydrolipoamide acetyltransferase component of pyruvate dehydrogenase complex</fullName>
        <ecNumber evidence="6">2.3.1.-</ecNumber>
    </recommendedName>
</protein>
<feature type="compositionally biased region" description="Acidic residues" evidence="7">
    <location>
        <begin position="78"/>
        <end position="101"/>
    </location>
</feature>
<comment type="caution">
    <text evidence="10">The sequence shown here is derived from an EMBL/GenBank/DDBJ whole genome shotgun (WGS) entry which is preliminary data.</text>
</comment>
<evidence type="ECO:0000259" key="9">
    <source>
        <dbReference type="PROSITE" id="PS51826"/>
    </source>
</evidence>
<dbReference type="InterPro" id="IPR004167">
    <property type="entry name" value="PSBD"/>
</dbReference>
<evidence type="ECO:0000313" key="10">
    <source>
        <dbReference type="EMBL" id="MFC0223778.1"/>
    </source>
</evidence>
<dbReference type="EC" id="2.3.1.-" evidence="6"/>
<feature type="domain" description="Lipoyl-binding" evidence="8">
    <location>
        <begin position="159"/>
        <end position="234"/>
    </location>
</feature>
<keyword evidence="3 6" id="KW-0808">Transferase</keyword>
<name>A0ABV6E4G9_9ACTN</name>
<dbReference type="InterPro" id="IPR023213">
    <property type="entry name" value="CAT-like_dom_sf"/>
</dbReference>
<dbReference type="PROSITE" id="PS51826">
    <property type="entry name" value="PSBD"/>
    <property type="match status" value="1"/>
</dbReference>
<dbReference type="InterPro" id="IPR001078">
    <property type="entry name" value="2-oxoacid_DH_actylTfrase"/>
</dbReference>
<dbReference type="Gene3D" id="2.40.50.100">
    <property type="match status" value="2"/>
</dbReference>
<dbReference type="RefSeq" id="WP_378519574.1">
    <property type="nucleotide sequence ID" value="NZ_CBCSDI010000061.1"/>
</dbReference>
<dbReference type="Gene3D" id="3.30.559.10">
    <property type="entry name" value="Chloramphenicol acetyltransferase-like domain"/>
    <property type="match status" value="1"/>
</dbReference>
<evidence type="ECO:0000256" key="3">
    <source>
        <dbReference type="ARBA" id="ARBA00022679"/>
    </source>
</evidence>
<gene>
    <name evidence="10" type="primary">sucB</name>
    <name evidence="10" type="ORF">ACFFJG_14925</name>
</gene>
<evidence type="ECO:0000256" key="6">
    <source>
        <dbReference type="RuleBase" id="RU003423"/>
    </source>
</evidence>
<dbReference type="InterPro" id="IPR014276">
    <property type="entry name" value="2-oxoglutarate_DH_E2"/>
</dbReference>
<evidence type="ECO:0000256" key="1">
    <source>
        <dbReference type="ARBA" id="ARBA00001938"/>
    </source>
</evidence>
<accession>A0ABV6E4G9</accession>
<feature type="domain" description="Lipoyl-binding" evidence="8">
    <location>
        <begin position="2"/>
        <end position="77"/>
    </location>
</feature>
<dbReference type="SUPFAM" id="SSF51230">
    <property type="entry name" value="Single hybrid motif"/>
    <property type="match status" value="2"/>
</dbReference>
<evidence type="ECO:0000259" key="8">
    <source>
        <dbReference type="PROSITE" id="PS50968"/>
    </source>
</evidence>
<evidence type="ECO:0000256" key="5">
    <source>
        <dbReference type="ARBA" id="ARBA00023315"/>
    </source>
</evidence>
<dbReference type="Pfam" id="PF00364">
    <property type="entry name" value="Biotin_lipoyl"/>
    <property type="match status" value="2"/>
</dbReference>
<feature type="compositionally biased region" description="Gly residues" evidence="7">
    <location>
        <begin position="147"/>
        <end position="159"/>
    </location>
</feature>
<feature type="region of interest" description="Disordered" evidence="7">
    <location>
        <begin position="411"/>
        <end position="440"/>
    </location>
</feature>
<dbReference type="InterPro" id="IPR011053">
    <property type="entry name" value="Single_hybrid_motif"/>
</dbReference>
<dbReference type="InterPro" id="IPR003016">
    <property type="entry name" value="2-oxoA_DH_lipoyl-BS"/>
</dbReference>
<dbReference type="Pfam" id="PF00198">
    <property type="entry name" value="2-oxoacid_dh"/>
    <property type="match status" value="1"/>
</dbReference>
<evidence type="ECO:0000313" key="11">
    <source>
        <dbReference type="Proteomes" id="UP001589698"/>
    </source>
</evidence>
<dbReference type="PANTHER" id="PTHR43178">
    <property type="entry name" value="DIHYDROLIPOAMIDE ACETYLTRANSFERASE COMPONENT OF PYRUVATE DEHYDROGENASE COMPLEX"/>
    <property type="match status" value="1"/>
</dbReference>
<dbReference type="PROSITE" id="PS50968">
    <property type="entry name" value="BIOTINYL_LIPOYL"/>
    <property type="match status" value="2"/>
</dbReference>
<dbReference type="SUPFAM" id="SSF52777">
    <property type="entry name" value="CoA-dependent acyltransferases"/>
    <property type="match status" value="1"/>
</dbReference>
<dbReference type="Pfam" id="PF02817">
    <property type="entry name" value="E3_binding"/>
    <property type="match status" value="1"/>
</dbReference>
<evidence type="ECO:0000256" key="4">
    <source>
        <dbReference type="ARBA" id="ARBA00022823"/>
    </source>
</evidence>
<dbReference type="InterPro" id="IPR036625">
    <property type="entry name" value="E3-bd_dom_sf"/>
</dbReference>
<sequence length="668" mass="69022">MASEVTLPALGESVTEGTVTRWLKQVGDTVAVDEPLLEVSTDKVDTEIPSPVAGTLLEIKANEDDTVEVGAVLAVVGEEGESAGDASETAEPEAQPADEAESEKKAEQEEQVAEDTGSLPPGDETPESEKDDAPAQSEPAAEQAASGGSGGSGDSGGSGTPVTLPALGESVTEGTVTRWLKQVGDEVAVDEPLLEVSTDKVDTEIPSPVAGTLLEIKAAEDETVEVGAELAIIGSGDAGGAPQSAEAQPKDEANAEKKAEQEQQVVEETGSLPPGDETPESEKQDSPASQQQDEQQTEQQPQQVEPEAKGEAPYAPAPQGEPEPQRTDAAAQAPAASGGASAGSQEGGRDQSTYVTPLVRKMADQHGVDLSSVQGTGVGGRIRKQDVLDAAAAAQQAAAPAAPAAAPAAPAAPAAAGAPPAASAPTSSSPSPLRGTTEPMSRLRKVIATRMVESLHEAAQLTQVMEVDVTAIARLREASKADFQAREGVKLTYLPFFAKAAIDALKLHPKLNAAIDAEKGEVTYFDRENIAFAVDTEKGLLTPVVKEAGDLSIAGLAKKIADVAERTRTNKITPDELSGGTFTITNLGSFGALFDTPIINKPQVAILGPGAVVKRPVVIDDPNLGETIAVRHMVHLALTYDHRLVDGADAGRFLQEVKKRLEAGQFEV</sequence>
<feature type="region of interest" description="Disordered" evidence="7">
    <location>
        <begin position="234"/>
        <end position="360"/>
    </location>
</feature>
<dbReference type="Gene3D" id="4.10.320.10">
    <property type="entry name" value="E3-binding domain"/>
    <property type="match status" value="1"/>
</dbReference>
<evidence type="ECO:0000256" key="7">
    <source>
        <dbReference type="SAM" id="MobiDB-lite"/>
    </source>
</evidence>
<dbReference type="InterPro" id="IPR050743">
    <property type="entry name" value="2-oxoacid_DH_E2_comp"/>
</dbReference>
<organism evidence="10 11">
    <name type="scientific">Nocardioides zeicaulis</name>
    <dbReference type="NCBI Taxonomy" id="1776857"/>
    <lineage>
        <taxon>Bacteria</taxon>
        <taxon>Bacillati</taxon>
        <taxon>Actinomycetota</taxon>
        <taxon>Actinomycetes</taxon>
        <taxon>Propionibacteriales</taxon>
        <taxon>Nocardioidaceae</taxon>
        <taxon>Nocardioides</taxon>
    </lineage>
</organism>
<comment type="cofactor">
    <cofactor evidence="1 6">
        <name>(R)-lipoate</name>
        <dbReference type="ChEBI" id="CHEBI:83088"/>
    </cofactor>
</comment>
<dbReference type="Proteomes" id="UP001589698">
    <property type="component" value="Unassembled WGS sequence"/>
</dbReference>
<dbReference type="CDD" id="cd06849">
    <property type="entry name" value="lipoyl_domain"/>
    <property type="match status" value="2"/>
</dbReference>
<dbReference type="PANTHER" id="PTHR43178:SF5">
    <property type="entry name" value="LIPOAMIDE ACYLTRANSFERASE COMPONENT OF BRANCHED-CHAIN ALPHA-KETO ACID DEHYDROGENASE COMPLEX, MITOCHONDRIAL"/>
    <property type="match status" value="1"/>
</dbReference>
<keyword evidence="4 6" id="KW-0450">Lipoyl</keyword>
<reference evidence="10 11" key="1">
    <citation type="submission" date="2024-09" db="EMBL/GenBank/DDBJ databases">
        <authorList>
            <person name="Sun Q."/>
            <person name="Mori K."/>
        </authorList>
    </citation>
    <scope>NUCLEOTIDE SEQUENCE [LARGE SCALE GENOMIC DNA]</scope>
    <source>
        <strain evidence="10 11">CCM 8654</strain>
    </source>
</reference>
<feature type="compositionally biased region" description="Basic and acidic residues" evidence="7">
    <location>
        <begin position="248"/>
        <end position="261"/>
    </location>
</feature>
<dbReference type="EMBL" id="JBHLXH010000002">
    <property type="protein sequence ID" value="MFC0223778.1"/>
    <property type="molecule type" value="Genomic_DNA"/>
</dbReference>
<dbReference type="PROSITE" id="PS00189">
    <property type="entry name" value="LIPOYL"/>
    <property type="match status" value="2"/>
</dbReference>
<feature type="compositionally biased region" description="Low complexity" evidence="7">
    <location>
        <begin position="329"/>
        <end position="344"/>
    </location>
</feature>
<feature type="domain" description="Peripheral subunit-binding (PSBD)" evidence="9">
    <location>
        <begin position="354"/>
        <end position="391"/>
    </location>
</feature>
<feature type="compositionally biased region" description="Low complexity" evidence="7">
    <location>
        <begin position="286"/>
        <end position="303"/>
    </location>
</feature>
<feature type="region of interest" description="Disordered" evidence="7">
    <location>
        <begin position="71"/>
        <end position="170"/>
    </location>
</feature>
<evidence type="ECO:0000256" key="2">
    <source>
        <dbReference type="ARBA" id="ARBA00007317"/>
    </source>
</evidence>
<dbReference type="NCBIfam" id="TIGR02927">
    <property type="entry name" value="SucB_Actino"/>
    <property type="match status" value="1"/>
</dbReference>
<keyword evidence="5 6" id="KW-0012">Acyltransferase</keyword>
<feature type="compositionally biased region" description="Low complexity" evidence="7">
    <location>
        <begin position="134"/>
        <end position="146"/>
    </location>
</feature>
<dbReference type="InterPro" id="IPR000089">
    <property type="entry name" value="Biotin_lipoyl"/>
</dbReference>
<keyword evidence="11" id="KW-1185">Reference proteome</keyword>
<dbReference type="SUPFAM" id="SSF47005">
    <property type="entry name" value="Peripheral subunit-binding domain of 2-oxo acid dehydrogenase complex"/>
    <property type="match status" value="1"/>
</dbReference>
<proteinExistence type="inferred from homology"/>
<feature type="compositionally biased region" description="Low complexity" evidence="7">
    <location>
        <begin position="411"/>
        <end position="432"/>
    </location>
</feature>
<comment type="similarity">
    <text evidence="2 6">Belongs to the 2-oxoacid dehydrogenase family.</text>
</comment>